<accession>A0A2T0Q013</accession>
<keyword evidence="5" id="KW-1185">Reference proteome</keyword>
<dbReference type="AlphaFoldDB" id="A0A2T0Q013"/>
<dbReference type="Pfam" id="PF06439">
    <property type="entry name" value="3keto-disac_hyd"/>
    <property type="match status" value="1"/>
</dbReference>
<dbReference type="InterPro" id="IPR029062">
    <property type="entry name" value="Class_I_gatase-like"/>
</dbReference>
<name>A0A2T0Q013_9ACTN</name>
<dbReference type="Gene3D" id="3.40.50.880">
    <property type="match status" value="1"/>
</dbReference>
<dbReference type="Gene3D" id="2.60.120.560">
    <property type="entry name" value="Exo-inulinase, domain 1"/>
    <property type="match status" value="1"/>
</dbReference>
<feature type="domain" description="3-keto-alpha-glucoside-1,2-lyase/3-keto-2-hydroxy-glucal hydratase" evidence="3">
    <location>
        <begin position="265"/>
        <end position="439"/>
    </location>
</feature>
<evidence type="ECO:0000259" key="3">
    <source>
        <dbReference type="Pfam" id="PF06439"/>
    </source>
</evidence>
<evidence type="ECO:0000313" key="4">
    <source>
        <dbReference type="EMBL" id="PRX97124.1"/>
    </source>
</evidence>
<dbReference type="InterPro" id="IPR029010">
    <property type="entry name" value="ThuA-like"/>
</dbReference>
<dbReference type="PANTHER" id="PTHR40469">
    <property type="entry name" value="SECRETED GLYCOSYL HYDROLASE"/>
    <property type="match status" value="1"/>
</dbReference>
<dbReference type="Pfam" id="PF06283">
    <property type="entry name" value="ThuA"/>
    <property type="match status" value="1"/>
</dbReference>
<organism evidence="4 5">
    <name type="scientific">Allonocardiopsis opalescens</name>
    <dbReference type="NCBI Taxonomy" id="1144618"/>
    <lineage>
        <taxon>Bacteria</taxon>
        <taxon>Bacillati</taxon>
        <taxon>Actinomycetota</taxon>
        <taxon>Actinomycetes</taxon>
        <taxon>Streptosporangiales</taxon>
        <taxon>Allonocardiopsis</taxon>
    </lineage>
</organism>
<dbReference type="PANTHER" id="PTHR40469:SF2">
    <property type="entry name" value="GALACTOSE-BINDING DOMAIN-LIKE SUPERFAMILY PROTEIN"/>
    <property type="match status" value="1"/>
</dbReference>
<dbReference type="InterPro" id="IPR010496">
    <property type="entry name" value="AL/BT2_dom"/>
</dbReference>
<feature type="chain" id="PRO_5015679880" evidence="1">
    <location>
        <begin position="30"/>
        <end position="443"/>
    </location>
</feature>
<dbReference type="OrthoDB" id="5522149at2"/>
<protein>
    <submittedName>
        <fullName evidence="4">Type 1 glutamine amidotransferase</fullName>
    </submittedName>
</protein>
<feature type="domain" description="ThuA-like" evidence="2">
    <location>
        <begin position="37"/>
        <end position="247"/>
    </location>
</feature>
<dbReference type="RefSeq" id="WP_106248888.1">
    <property type="nucleotide sequence ID" value="NZ_PVZC01000006.1"/>
</dbReference>
<keyword evidence="4" id="KW-0315">Glutamine amidotransferase</keyword>
<keyword evidence="4" id="KW-0808">Transferase</keyword>
<dbReference type="Proteomes" id="UP000237846">
    <property type="component" value="Unassembled WGS sequence"/>
</dbReference>
<gene>
    <name evidence="4" type="ORF">CLV72_106160</name>
</gene>
<reference evidence="4 5" key="1">
    <citation type="submission" date="2018-03" db="EMBL/GenBank/DDBJ databases">
        <title>Genomic Encyclopedia of Archaeal and Bacterial Type Strains, Phase II (KMG-II): from individual species to whole genera.</title>
        <authorList>
            <person name="Goeker M."/>
        </authorList>
    </citation>
    <scope>NUCLEOTIDE SEQUENCE [LARGE SCALE GENOMIC DNA]</scope>
    <source>
        <strain evidence="4 5">DSM 45601</strain>
    </source>
</reference>
<keyword evidence="1" id="KW-0732">Signal</keyword>
<feature type="signal peptide" evidence="1">
    <location>
        <begin position="1"/>
        <end position="29"/>
    </location>
</feature>
<proteinExistence type="predicted"/>
<dbReference type="SUPFAM" id="SSF52317">
    <property type="entry name" value="Class I glutamine amidotransferase-like"/>
    <property type="match status" value="1"/>
</dbReference>
<evidence type="ECO:0000256" key="1">
    <source>
        <dbReference type="SAM" id="SignalP"/>
    </source>
</evidence>
<dbReference type="GO" id="GO:0016787">
    <property type="term" value="F:hydrolase activity"/>
    <property type="evidence" value="ECO:0007669"/>
    <property type="project" value="InterPro"/>
</dbReference>
<comment type="caution">
    <text evidence="4">The sequence shown here is derived from an EMBL/GenBank/DDBJ whole genome shotgun (WGS) entry which is preliminary data.</text>
</comment>
<dbReference type="GO" id="GO:0016740">
    <property type="term" value="F:transferase activity"/>
    <property type="evidence" value="ECO:0007669"/>
    <property type="project" value="UniProtKB-KW"/>
</dbReference>
<dbReference type="EMBL" id="PVZC01000006">
    <property type="protein sequence ID" value="PRX97124.1"/>
    <property type="molecule type" value="Genomic_DNA"/>
</dbReference>
<evidence type="ECO:0000259" key="2">
    <source>
        <dbReference type="Pfam" id="PF06283"/>
    </source>
</evidence>
<sequence length="443" mass="47746">MRRQTRPGLRAAVALAASAALIAPATAVADEPADFDVLVFSRTTGFRHDSIPTGIATLTELGAANGFTVTATEDPTAFSAENLAQYEAVVFLSTTGDVLDANQQDVFEEYVRAGGGYVGVHAAADTEYDWPFYGELVGAYFASHPHIQQATVDVEDQAHPSTAHLDAEWVRTDEWYDYRTNPRGSVHVLATLDESTYQGGRMGDDHPIAWCQPVDAGRSFYTGGGHTTESYAEPDFQAHLVGGIRWAAGAVPGDCGEGPQQPGEYRSLFDGSSTEGWSQAGPGEFVLADGVLTTTGGMGMLWYEAQQFGSYSLMLDWRVAGDDNSGVFVGFPPSDDPWSAVNNGYEIQIDATDADDRTTGAVYGFQSADLAARDAALNPPGEWNTFELLVEGERLRIYLNDVLINDFTNTDPARSLTDGHIGLQNHGEGDDVSFRDIRIMELG</sequence>
<evidence type="ECO:0000313" key="5">
    <source>
        <dbReference type="Proteomes" id="UP000237846"/>
    </source>
</evidence>